<organism evidence="1">
    <name type="scientific">Bartonella schoenbuchensis (strain DSM 13525 / NCTC 13165 / R1)</name>
    <dbReference type="NCBI Taxonomy" id="687861"/>
    <lineage>
        <taxon>Bacteria</taxon>
        <taxon>Pseudomonadati</taxon>
        <taxon>Pseudomonadota</taxon>
        <taxon>Alphaproteobacteria</taxon>
        <taxon>Hyphomicrobiales</taxon>
        <taxon>Bartonellaceae</taxon>
        <taxon>Bartonella</taxon>
    </lineage>
</organism>
<protein>
    <submittedName>
        <fullName evidence="1">Uncharacterized protein</fullName>
    </submittedName>
</protein>
<dbReference type="AlphaFoldDB" id="E6Z0F0"/>
<proteinExistence type="predicted"/>
<dbReference type="EMBL" id="FN645509">
    <property type="protein sequence ID" value="CBI82588.1"/>
    <property type="molecule type" value="Genomic_DNA"/>
</dbReference>
<gene>
    <name evidence="1" type="ORF">B11C_40443</name>
</gene>
<reference evidence="1" key="1">
    <citation type="journal article" date="2011" name="PLoS Genet.">
        <title>Parallel evolution of a type IV secretion system in radiating lineages of the host-restricted bacterial pathogen Bartonella.</title>
        <authorList>
            <person name="Engel P."/>
            <person name="Salzburger W."/>
            <person name="Liesch M."/>
            <person name="Chang C.C."/>
            <person name="Maruyama S."/>
            <person name="Lanz C."/>
            <person name="Calteau A."/>
            <person name="Lajus A."/>
            <person name="Medigue C."/>
            <person name="Schuster S.C."/>
            <person name="Dehio C."/>
        </authorList>
    </citation>
    <scope>NUCLEOTIDE SEQUENCE</scope>
    <source>
        <strain evidence="1">R1</strain>
    </source>
</reference>
<accession>E6Z0F0</accession>
<sequence>MSFFIIWQNTFCLIHQFVSITAPLSLNAIQESYDFYAQVCYKTDIQ</sequence>
<evidence type="ECO:0000313" key="1">
    <source>
        <dbReference type="EMBL" id="CBI82588.1"/>
    </source>
</evidence>
<name>E6Z0F0_BARSR</name>